<evidence type="ECO:0000313" key="3">
    <source>
        <dbReference type="Proteomes" id="UP001060414"/>
    </source>
</evidence>
<dbReference type="InterPro" id="IPR007160">
    <property type="entry name" value="DUF362"/>
</dbReference>
<name>A0ABY5ZH46_9BACT</name>
<gene>
    <name evidence="2" type="ORF">L9S41_11925</name>
</gene>
<dbReference type="EMBL" id="CP092109">
    <property type="protein sequence ID" value="UWZ78393.1"/>
    <property type="molecule type" value="Genomic_DNA"/>
</dbReference>
<dbReference type="Proteomes" id="UP001060414">
    <property type="component" value="Chromosome"/>
</dbReference>
<accession>A0ABY5ZH46</accession>
<reference evidence="2" key="1">
    <citation type="journal article" date="2022" name="Environ. Microbiol.">
        <title>Geoalkalibacter halelectricus SAP #1 sp. nov. possessing extracellular electron transfer and mineral#reducing capabilities from a haloalkaline environment.</title>
        <authorList>
            <person name="Yadav S."/>
            <person name="Singh R."/>
            <person name="Sundharam S.S."/>
            <person name="Chaudhary S."/>
            <person name="Krishnamurthi S."/>
            <person name="Patil S.A."/>
        </authorList>
    </citation>
    <scope>NUCLEOTIDE SEQUENCE</scope>
    <source>
        <strain evidence="2">SAP-1</strain>
    </source>
</reference>
<evidence type="ECO:0000313" key="2">
    <source>
        <dbReference type="EMBL" id="UWZ78393.1"/>
    </source>
</evidence>
<organism evidence="2 3">
    <name type="scientific">Geoalkalibacter halelectricus</name>
    <dbReference type="NCBI Taxonomy" id="2847045"/>
    <lineage>
        <taxon>Bacteria</taxon>
        <taxon>Pseudomonadati</taxon>
        <taxon>Thermodesulfobacteriota</taxon>
        <taxon>Desulfuromonadia</taxon>
        <taxon>Desulfuromonadales</taxon>
        <taxon>Geoalkalibacteraceae</taxon>
        <taxon>Geoalkalibacter</taxon>
    </lineage>
</organism>
<proteinExistence type="predicted"/>
<sequence>MPDIHSNALRPDTAHGGSVSAAHRGRVHVCTLTGWNASVARLLDAAGLAEQLSGRRTVLLKPNLVEASNPPITTPVALTAAVVDYILTHHPEMRLIIGEGCGSLDYETQHCFDSLGYTELAEEQGVELLDLNCAPLEQLKNPRCRRWPQMHLPTVLFDAYLISLPVLKAHTLAGVTLTLKNMMGVAPPRHYQQGGHWKKAAFHTDIHKAVLDLNRYRCPDFTLLDASVGMRKAHLWGPPCDPPPNLLVAGYDPVAVDAYGCGLLGRAWQSIDHIAQAHGELGQAHPLQILEA</sequence>
<evidence type="ECO:0000259" key="1">
    <source>
        <dbReference type="Pfam" id="PF04015"/>
    </source>
</evidence>
<feature type="domain" description="DUF362" evidence="1">
    <location>
        <begin position="58"/>
        <end position="261"/>
    </location>
</feature>
<dbReference type="Pfam" id="PF04015">
    <property type="entry name" value="DUF362"/>
    <property type="match status" value="1"/>
</dbReference>
<keyword evidence="3" id="KW-1185">Reference proteome</keyword>
<dbReference type="RefSeq" id="WP_260746744.1">
    <property type="nucleotide sequence ID" value="NZ_CP092109.1"/>
</dbReference>
<protein>
    <submittedName>
        <fullName evidence="2">DUF362 domain-containing protein</fullName>
    </submittedName>
</protein>